<dbReference type="AlphaFoldDB" id="A0A4T0NBC6"/>
<name>A0A4T0NBC6_9BASI</name>
<dbReference type="EMBL" id="SPRW01000012">
    <property type="protein sequence ID" value="TIC67431.1"/>
    <property type="molecule type" value="Genomic_DNA"/>
</dbReference>
<sequence>MVALELKFTNAIGQIEASNVTSCADCCVKYDTVDQPGNLQNGTYTGPLGDSPCSDEPPEYEKIRDGILLVGGDCDGTYIADCGYTRVVSNYLGPTSSATRQVPKLFAILAFGLAATVCL</sequence>
<evidence type="ECO:0000313" key="2">
    <source>
        <dbReference type="EMBL" id="TIC67431.1"/>
    </source>
</evidence>
<evidence type="ECO:0000313" key="1">
    <source>
        <dbReference type="EMBL" id="TIC65656.1"/>
    </source>
</evidence>
<dbReference type="Proteomes" id="UP000309601">
    <property type="component" value="Unassembled WGS sequence"/>
</dbReference>
<protein>
    <submittedName>
        <fullName evidence="2">Uncharacterized protein</fullName>
    </submittedName>
</protein>
<dbReference type="EMBL" id="SPRX01000021">
    <property type="protein sequence ID" value="TIC65656.1"/>
    <property type="molecule type" value="Genomic_DNA"/>
</dbReference>
<proteinExistence type="predicted"/>
<gene>
    <name evidence="1" type="ORF">E3Q01_02057</name>
    <name evidence="2" type="ORF">E3Q02_01531</name>
    <name evidence="3" type="ORF">E3Q03_00669</name>
</gene>
<reference evidence="4 5" key="1">
    <citation type="submission" date="2019-03" db="EMBL/GenBank/DDBJ databases">
        <title>Sequencing 25 genomes of Wallemia mellicola.</title>
        <authorList>
            <person name="Gostincar C."/>
        </authorList>
    </citation>
    <scope>NUCLEOTIDE SEQUENCE [LARGE SCALE GENOMIC DNA]</scope>
    <source>
        <strain evidence="2 5">EXF-1274</strain>
        <strain evidence="3 4">EXF-1277</strain>
        <strain evidence="1 6">EXF-757</strain>
    </source>
</reference>
<accession>A0A4T0NBC6</accession>
<dbReference type="EMBL" id="SPRV01000004">
    <property type="protein sequence ID" value="TIC71111.1"/>
    <property type="molecule type" value="Genomic_DNA"/>
</dbReference>
<dbReference type="Proteomes" id="UP000310708">
    <property type="component" value="Unassembled WGS sequence"/>
</dbReference>
<dbReference type="Proteomes" id="UP000305362">
    <property type="component" value="Unassembled WGS sequence"/>
</dbReference>
<evidence type="ECO:0000313" key="5">
    <source>
        <dbReference type="Proteomes" id="UP000309601"/>
    </source>
</evidence>
<comment type="caution">
    <text evidence="2">The sequence shown here is derived from an EMBL/GenBank/DDBJ whole genome shotgun (WGS) entry which is preliminary data.</text>
</comment>
<dbReference type="OrthoDB" id="10312359at2759"/>
<evidence type="ECO:0000313" key="6">
    <source>
        <dbReference type="Proteomes" id="UP000310708"/>
    </source>
</evidence>
<organism evidence="2 5">
    <name type="scientific">Wallemia mellicola</name>
    <dbReference type="NCBI Taxonomy" id="1708541"/>
    <lineage>
        <taxon>Eukaryota</taxon>
        <taxon>Fungi</taxon>
        <taxon>Dikarya</taxon>
        <taxon>Basidiomycota</taxon>
        <taxon>Wallemiomycotina</taxon>
        <taxon>Wallemiomycetes</taxon>
        <taxon>Wallemiales</taxon>
        <taxon>Wallemiaceae</taxon>
        <taxon>Wallemia</taxon>
    </lineage>
</organism>
<evidence type="ECO:0000313" key="3">
    <source>
        <dbReference type="EMBL" id="TIC71111.1"/>
    </source>
</evidence>
<evidence type="ECO:0000313" key="4">
    <source>
        <dbReference type="Proteomes" id="UP000305362"/>
    </source>
</evidence>